<keyword evidence="2 11" id="KW-0813">Transport</keyword>
<evidence type="ECO:0000256" key="6">
    <source>
        <dbReference type="ARBA" id="ARBA00023004"/>
    </source>
</evidence>
<evidence type="ECO:0000256" key="4">
    <source>
        <dbReference type="ARBA" id="ARBA00022496"/>
    </source>
</evidence>
<dbReference type="InterPro" id="IPR000531">
    <property type="entry name" value="Beta-barrel_TonB"/>
</dbReference>
<dbReference type="AlphaFoldDB" id="A0A270BWE6"/>
<evidence type="ECO:0000259" key="13">
    <source>
        <dbReference type="Pfam" id="PF00593"/>
    </source>
</evidence>
<dbReference type="OrthoDB" id="7455607at2"/>
<evidence type="ECO:0000256" key="7">
    <source>
        <dbReference type="ARBA" id="ARBA00023065"/>
    </source>
</evidence>
<keyword evidence="4" id="KW-0410">Iron transport</keyword>
<evidence type="ECO:0000256" key="10">
    <source>
        <dbReference type="ARBA" id="ARBA00023237"/>
    </source>
</evidence>
<dbReference type="Pfam" id="PF07715">
    <property type="entry name" value="Plug"/>
    <property type="match status" value="1"/>
</dbReference>
<evidence type="ECO:0008006" key="17">
    <source>
        <dbReference type="Google" id="ProtNLM"/>
    </source>
</evidence>
<dbReference type="GO" id="GO:0006826">
    <property type="term" value="P:iron ion transport"/>
    <property type="evidence" value="ECO:0007669"/>
    <property type="project" value="UniProtKB-KW"/>
</dbReference>
<dbReference type="InterPro" id="IPR012910">
    <property type="entry name" value="Plug_dom"/>
</dbReference>
<dbReference type="GO" id="GO:0009279">
    <property type="term" value="C:cell outer membrane"/>
    <property type="evidence" value="ECO:0007669"/>
    <property type="project" value="UniProtKB-SubCell"/>
</dbReference>
<organism evidence="15 16">
    <name type="scientific">Acetobacter syzygii</name>
    <dbReference type="NCBI Taxonomy" id="146476"/>
    <lineage>
        <taxon>Bacteria</taxon>
        <taxon>Pseudomonadati</taxon>
        <taxon>Pseudomonadota</taxon>
        <taxon>Alphaproteobacteria</taxon>
        <taxon>Acetobacterales</taxon>
        <taxon>Acetobacteraceae</taxon>
        <taxon>Acetobacter</taxon>
    </lineage>
</organism>
<evidence type="ECO:0000313" key="16">
    <source>
        <dbReference type="Proteomes" id="UP000216033"/>
    </source>
</evidence>
<feature type="domain" description="TonB-dependent receptor-like beta-barrel" evidence="13">
    <location>
        <begin position="389"/>
        <end position="824"/>
    </location>
</feature>
<evidence type="ECO:0000256" key="1">
    <source>
        <dbReference type="ARBA" id="ARBA00004571"/>
    </source>
</evidence>
<dbReference type="SUPFAM" id="SSF56935">
    <property type="entry name" value="Porins"/>
    <property type="match status" value="1"/>
</dbReference>
<comment type="subcellular location">
    <subcellularLocation>
        <location evidence="1 11">Cell outer membrane</location>
        <topology evidence="1 11">Multi-pass membrane protein</topology>
    </subcellularLocation>
</comment>
<dbReference type="Pfam" id="PF00593">
    <property type="entry name" value="TonB_dep_Rec_b-barrel"/>
    <property type="match status" value="1"/>
</dbReference>
<evidence type="ECO:0000256" key="12">
    <source>
        <dbReference type="RuleBase" id="RU003357"/>
    </source>
</evidence>
<dbReference type="PANTHER" id="PTHR32552">
    <property type="entry name" value="FERRICHROME IRON RECEPTOR-RELATED"/>
    <property type="match status" value="1"/>
</dbReference>
<evidence type="ECO:0000256" key="2">
    <source>
        <dbReference type="ARBA" id="ARBA00022448"/>
    </source>
</evidence>
<name>A0A270BWE6_9PROT</name>
<dbReference type="PROSITE" id="PS52016">
    <property type="entry name" value="TONB_DEPENDENT_REC_3"/>
    <property type="match status" value="1"/>
</dbReference>
<dbReference type="EMBL" id="NDFP01000001">
    <property type="protein sequence ID" value="PAL29333.1"/>
    <property type="molecule type" value="Genomic_DNA"/>
</dbReference>
<dbReference type="PANTHER" id="PTHR32552:SF81">
    <property type="entry name" value="TONB-DEPENDENT OUTER MEMBRANE RECEPTOR"/>
    <property type="match status" value="1"/>
</dbReference>
<gene>
    <name evidence="15" type="ORF">B9K05_01440</name>
</gene>
<dbReference type="Proteomes" id="UP000216033">
    <property type="component" value="Unassembled WGS sequence"/>
</dbReference>
<dbReference type="STRING" id="1231343.Absy_027_114"/>
<comment type="caution">
    <text evidence="15">The sequence shown here is derived from an EMBL/GenBank/DDBJ whole genome shotgun (WGS) entry which is preliminary data.</text>
</comment>
<feature type="domain" description="TonB-dependent receptor plug" evidence="14">
    <location>
        <begin position="140"/>
        <end position="243"/>
    </location>
</feature>
<reference evidence="15 16" key="1">
    <citation type="submission" date="2017-04" db="EMBL/GenBank/DDBJ databases">
        <title>Kefir bacterial isolates.</title>
        <authorList>
            <person name="Kim Y."/>
            <person name="Blasche S."/>
            <person name="Patil K.R."/>
        </authorList>
    </citation>
    <scope>NUCLEOTIDE SEQUENCE [LARGE SCALE GENOMIC DNA]</scope>
    <source>
        <strain evidence="15 16">KR-2</strain>
    </source>
</reference>
<evidence type="ECO:0000259" key="14">
    <source>
        <dbReference type="Pfam" id="PF07715"/>
    </source>
</evidence>
<dbReference type="Gene3D" id="2.40.170.20">
    <property type="entry name" value="TonB-dependent receptor, beta-barrel domain"/>
    <property type="match status" value="1"/>
</dbReference>
<evidence type="ECO:0000256" key="3">
    <source>
        <dbReference type="ARBA" id="ARBA00022452"/>
    </source>
</evidence>
<keyword evidence="7" id="KW-0406">Ion transport</keyword>
<dbReference type="InterPro" id="IPR039426">
    <property type="entry name" value="TonB-dep_rcpt-like"/>
</dbReference>
<proteinExistence type="inferred from homology"/>
<keyword evidence="5 11" id="KW-0812">Transmembrane</keyword>
<keyword evidence="8 12" id="KW-0798">TonB box</keyword>
<sequence>MQIKRHKIVKYKISIANRIKNNILKLKIKIMGLGMLKSGWIERRAVLFSGEKRRATSYINTLSLVVYGVAGLTVAREEGYARSNAAQVGAWSNNAASVHGKKKLKKIEVKNTAYQSAHSEDIDVKSRRAAFNFTREQHEANSDTHISAERLKQQGVVSIFNLQNLAPNLSIQQSNGTSTVDFNIRGIGMRDITNNNTQSVMTYIDGVAYPFSSMITGQLFDVSAVSIKPGPVGFEHGQADTGGEVNIVTNDPTDKLHGGLSEDIASYARSRTDAYISGPITENLGFRIAAQTLQGGGWQYSPSHNTNLGDADTGAVRGKLKWNPDSKTEIKLTAQWVQDRSENINGVTTVNSLPSRPGNLVSLNGSSPAGSYVLPYRQTEWSMDPAFANLIGRNANLKPSERNVLWGFNLRFVRDLNFAKLETISAYETEHRGEFIDEDATIWRTGDEYRTISTNSFSQEIKLYGNSLHDRLKWIVGAYYNRVQSKQNEFLDFTDYTPARGYLSQTKFNDDQQTFSQYAHLSYQLPRHVTLFGGISHEADDRQLYNLHTIHYASSNLCSATKLCQAQTQDLGFAASGAASNQFSGEIGVQWQPVQNFMYYFKVSKGFKPGALTANNTVVQEQLVPTKPETVLAYETGFKSDIIKNKVRLNAAAFYYDYRGQELASPIVLPQYGTIGKYINIPHSEIWGIEATLELHPFKNLFISQNIGYQRGNYIRFEATDLPAVNAHYKNTGQWAQINTNYANEDMGNPKLTLNGFANYRVNAFRYYQWETGLDWQYRSTQATSVGGLNTYGYHLPPYFTLGAHMSFRPNSGKWNVTVYGSNLANRKYYTAGGSVTVSQYWLPAPPRFIGARVGFDL</sequence>
<keyword evidence="6" id="KW-0408">Iron</keyword>
<evidence type="ECO:0000256" key="11">
    <source>
        <dbReference type="PROSITE-ProRule" id="PRU01360"/>
    </source>
</evidence>
<protein>
    <recommendedName>
        <fullName evidence="17">TonB-dependent receptor</fullName>
    </recommendedName>
</protein>
<dbReference type="InterPro" id="IPR036942">
    <property type="entry name" value="Beta-barrel_TonB_sf"/>
</dbReference>
<accession>A0A270BWE6</accession>
<evidence type="ECO:0000256" key="8">
    <source>
        <dbReference type="ARBA" id="ARBA00023077"/>
    </source>
</evidence>
<comment type="similarity">
    <text evidence="11 12">Belongs to the TonB-dependent receptor family.</text>
</comment>
<evidence type="ECO:0000313" key="15">
    <source>
        <dbReference type="EMBL" id="PAL29333.1"/>
    </source>
</evidence>
<keyword evidence="10 11" id="KW-0998">Cell outer membrane</keyword>
<evidence type="ECO:0000256" key="9">
    <source>
        <dbReference type="ARBA" id="ARBA00023136"/>
    </source>
</evidence>
<keyword evidence="9 11" id="KW-0472">Membrane</keyword>
<evidence type="ECO:0000256" key="5">
    <source>
        <dbReference type="ARBA" id="ARBA00022692"/>
    </source>
</evidence>
<keyword evidence="3 11" id="KW-1134">Transmembrane beta strand</keyword>
<keyword evidence="16" id="KW-1185">Reference proteome</keyword>